<sequence length="357" mass="41993">MYHIAIALPLLFFVTGVFYRKLTNILVFFTILTIGTIVSFRDISVDRDSIVYFTVFNDLSNINSLYELWIFSLSYGQEIGFILLMKLFHLFGASYYVFRGCFEFLTLFFIWSFIKKTCDDLFYLIAFFIYISMFLYFRDFTQIRFSFSCVMALNSIYYRLKNNNSRSIAYFIAGLLVHNSILIIAPILLLIKFKFIYTAKFYFSSIVVALLLFKINIFGVLINTGYLPHQITRYINQDEMMGNTFGFTAIITIVVSFLMCLRFREYYGIDYKLLYLNMLFSSITALVFMNIPIMMRMQLLCLTAIIILPNVIYTYWIRKDSANRLLLKIFFVSVCIIYYYSVLSTGIVSGYKTFFSI</sequence>
<evidence type="ECO:0000313" key="4">
    <source>
        <dbReference type="Proteomes" id="UP000663166"/>
    </source>
</evidence>
<reference evidence="2" key="1">
    <citation type="submission" date="2021-01" db="EMBL/GenBank/DDBJ databases">
        <title>Genomes of Escherichia coli STEC strains from raw meat-based diets for companion animals.</title>
        <authorList>
            <person name="Stevens M.J.A."/>
            <person name="Stephan R."/>
        </authorList>
    </citation>
    <scope>NUCLEOTIDE SEQUENCE</scope>
    <source>
        <strain evidence="2">ATC7-7</strain>
    </source>
</reference>
<gene>
    <name evidence="3" type="primary">wzy</name>
    <name evidence="2" type="ORF">JNA68_18955</name>
    <name evidence="3" type="ORF">JNP96_17260</name>
</gene>
<proteinExistence type="predicted"/>
<feature type="transmembrane region" description="Helical" evidence="1">
    <location>
        <begin position="297"/>
        <end position="317"/>
    </location>
</feature>
<dbReference type="Proteomes" id="UP000663166">
    <property type="component" value="Chromosome"/>
</dbReference>
<dbReference type="Proteomes" id="UP000655659">
    <property type="component" value="Unassembled WGS sequence"/>
</dbReference>
<keyword evidence="1" id="KW-0472">Membrane</keyword>
<feature type="transmembrane region" description="Helical" evidence="1">
    <location>
        <begin position="121"/>
        <end position="137"/>
    </location>
</feature>
<feature type="transmembrane region" description="Helical" evidence="1">
    <location>
        <begin position="329"/>
        <end position="351"/>
    </location>
</feature>
<keyword evidence="1" id="KW-1133">Transmembrane helix</keyword>
<keyword evidence="1" id="KW-0812">Transmembrane</keyword>
<dbReference type="Pfam" id="PF14897">
    <property type="entry name" value="EpsG"/>
    <property type="match status" value="1"/>
</dbReference>
<name>A0A1M2U3C5_ECOLX</name>
<evidence type="ECO:0000313" key="3">
    <source>
        <dbReference type="EMBL" id="QRZ95622.1"/>
    </source>
</evidence>
<feature type="transmembrane region" description="Helical" evidence="1">
    <location>
        <begin position="96"/>
        <end position="114"/>
    </location>
</feature>
<organism evidence="3 4">
    <name type="scientific">Escherichia coli</name>
    <dbReference type="NCBI Taxonomy" id="562"/>
    <lineage>
        <taxon>Bacteria</taxon>
        <taxon>Pseudomonadati</taxon>
        <taxon>Pseudomonadota</taxon>
        <taxon>Gammaproteobacteria</taxon>
        <taxon>Enterobacterales</taxon>
        <taxon>Enterobacteriaceae</taxon>
        <taxon>Escherichia</taxon>
    </lineage>
</organism>
<protein>
    <submittedName>
        <fullName evidence="3">O166 family O-antigen polymerase</fullName>
    </submittedName>
</protein>
<feature type="transmembrane region" description="Helical" evidence="1">
    <location>
        <begin position="201"/>
        <end position="222"/>
    </location>
</feature>
<dbReference type="InterPro" id="IPR049458">
    <property type="entry name" value="EpsG-like"/>
</dbReference>
<feature type="transmembrane region" description="Helical" evidence="1">
    <location>
        <begin position="168"/>
        <end position="189"/>
    </location>
</feature>
<evidence type="ECO:0000256" key="1">
    <source>
        <dbReference type="SAM" id="Phobius"/>
    </source>
</evidence>
<feature type="transmembrane region" description="Helical" evidence="1">
    <location>
        <begin position="65"/>
        <end position="84"/>
    </location>
</feature>
<feature type="transmembrane region" description="Helical" evidence="1">
    <location>
        <begin position="273"/>
        <end position="291"/>
    </location>
</feature>
<accession>A0A1M2U3C5</accession>
<feature type="transmembrane region" description="Helical" evidence="1">
    <location>
        <begin position="242"/>
        <end position="261"/>
    </location>
</feature>
<evidence type="ECO:0000313" key="2">
    <source>
        <dbReference type="EMBL" id="MBL6205259.1"/>
    </source>
</evidence>
<feature type="transmembrane region" description="Helical" evidence="1">
    <location>
        <begin position="26"/>
        <end position="44"/>
    </location>
</feature>
<reference evidence="3" key="2">
    <citation type="submission" date="2021-02" db="EMBL/GenBank/DDBJ databases">
        <title>Co-localization of colistin and carbapenem -resistance genes on a novel transferable IncHI2 plasmid in Escherichia coli from chicken-origin.</title>
        <authorList>
            <person name="Hoffmann M."/>
            <person name="Balkey M."/>
            <person name="Ronco T."/>
            <person name="Hendriksen R.S."/>
        </authorList>
    </citation>
    <scope>NUCLEOTIDE SEQUENCE</scope>
    <source>
        <strain evidence="3">CFSAN083829</strain>
    </source>
</reference>
<dbReference type="EMBL" id="JAETYU010000025">
    <property type="protein sequence ID" value="MBL6205259.1"/>
    <property type="molecule type" value="Genomic_DNA"/>
</dbReference>
<dbReference type="RefSeq" id="WP_033815060.1">
    <property type="nucleotide sequence ID" value="NZ_CAJGEG010000001.1"/>
</dbReference>
<dbReference type="EMBL" id="CP070393">
    <property type="protein sequence ID" value="QRZ95622.1"/>
    <property type="molecule type" value="Genomic_DNA"/>
</dbReference>
<dbReference type="AlphaFoldDB" id="A0A1M2U3C5"/>